<reference evidence="1" key="1">
    <citation type="submission" date="2023-05" db="EMBL/GenBank/DDBJ databases">
        <title>Nepenthes gracilis genome sequencing.</title>
        <authorList>
            <person name="Fukushima K."/>
        </authorList>
    </citation>
    <scope>NUCLEOTIDE SEQUENCE</scope>
    <source>
        <strain evidence="1">SING2019-196</strain>
    </source>
</reference>
<dbReference type="Proteomes" id="UP001279734">
    <property type="component" value="Unassembled WGS sequence"/>
</dbReference>
<proteinExistence type="predicted"/>
<name>A0AAD3XXL2_NEPGR</name>
<comment type="caution">
    <text evidence="1">The sequence shown here is derived from an EMBL/GenBank/DDBJ whole genome shotgun (WGS) entry which is preliminary data.</text>
</comment>
<sequence>MAPRPLQAEAGREPKEVPKRFTIEARKIPMLTDEVKLNSFISTLGPGDFFKHLVHKDPQTFREIQSIIQAYIVTKQTNEVKHPE</sequence>
<dbReference type="AlphaFoldDB" id="A0AAD3XXL2"/>
<dbReference type="EMBL" id="BSYO01000023">
    <property type="protein sequence ID" value="GMH21462.1"/>
    <property type="molecule type" value="Genomic_DNA"/>
</dbReference>
<protein>
    <submittedName>
        <fullName evidence="1">Uncharacterized protein</fullName>
    </submittedName>
</protein>
<organism evidence="1 2">
    <name type="scientific">Nepenthes gracilis</name>
    <name type="common">Slender pitcher plant</name>
    <dbReference type="NCBI Taxonomy" id="150966"/>
    <lineage>
        <taxon>Eukaryota</taxon>
        <taxon>Viridiplantae</taxon>
        <taxon>Streptophyta</taxon>
        <taxon>Embryophyta</taxon>
        <taxon>Tracheophyta</taxon>
        <taxon>Spermatophyta</taxon>
        <taxon>Magnoliopsida</taxon>
        <taxon>eudicotyledons</taxon>
        <taxon>Gunneridae</taxon>
        <taxon>Pentapetalae</taxon>
        <taxon>Caryophyllales</taxon>
        <taxon>Nepenthaceae</taxon>
        <taxon>Nepenthes</taxon>
    </lineage>
</organism>
<evidence type="ECO:0000313" key="2">
    <source>
        <dbReference type="Proteomes" id="UP001279734"/>
    </source>
</evidence>
<keyword evidence="2" id="KW-1185">Reference proteome</keyword>
<gene>
    <name evidence="1" type="ORF">Nepgr_023304</name>
</gene>
<evidence type="ECO:0000313" key="1">
    <source>
        <dbReference type="EMBL" id="GMH21462.1"/>
    </source>
</evidence>
<accession>A0AAD3XXL2</accession>